<dbReference type="SUPFAM" id="SSF109604">
    <property type="entry name" value="HD-domain/PDEase-like"/>
    <property type="match status" value="1"/>
</dbReference>
<feature type="domain" description="PAS" evidence="2">
    <location>
        <begin position="16"/>
        <end position="63"/>
    </location>
</feature>
<accession>A0A7C1H891</accession>
<evidence type="ECO:0000259" key="3">
    <source>
        <dbReference type="PROSITE" id="PS50113"/>
    </source>
</evidence>
<dbReference type="PROSITE" id="PS51832">
    <property type="entry name" value="HD_GYP"/>
    <property type="match status" value="1"/>
</dbReference>
<dbReference type="InterPro" id="IPR001610">
    <property type="entry name" value="PAC"/>
</dbReference>
<dbReference type="Pfam" id="PF13487">
    <property type="entry name" value="HD_5"/>
    <property type="match status" value="1"/>
</dbReference>
<dbReference type="CDD" id="cd00077">
    <property type="entry name" value="HDc"/>
    <property type="match status" value="1"/>
</dbReference>
<proteinExistence type="predicted"/>
<dbReference type="InterPro" id="IPR003607">
    <property type="entry name" value="HD/PDEase_dom"/>
</dbReference>
<dbReference type="SMART" id="SM00091">
    <property type="entry name" value="PAS"/>
    <property type="match status" value="4"/>
</dbReference>
<feature type="domain" description="PAS" evidence="2">
    <location>
        <begin position="469"/>
        <end position="539"/>
    </location>
</feature>
<dbReference type="AlphaFoldDB" id="A0A7C1H891"/>
<reference evidence="5" key="1">
    <citation type="journal article" date="2020" name="mSystems">
        <title>Genome- and Community-Level Interaction Insights into Carbon Utilization and Element Cycling Functions of Hydrothermarchaeota in Hydrothermal Sediment.</title>
        <authorList>
            <person name="Zhou Z."/>
            <person name="Liu Y."/>
            <person name="Xu W."/>
            <person name="Pan J."/>
            <person name="Luo Z.H."/>
            <person name="Li M."/>
        </authorList>
    </citation>
    <scope>NUCLEOTIDE SEQUENCE [LARGE SCALE GENOMIC DNA]</scope>
    <source>
        <strain evidence="5">SpSt-1179</strain>
    </source>
</reference>
<dbReference type="CDD" id="cd00130">
    <property type="entry name" value="PAS"/>
    <property type="match status" value="4"/>
</dbReference>
<keyword evidence="1" id="KW-0175">Coiled coil</keyword>
<feature type="domain" description="PAC" evidence="3">
    <location>
        <begin position="658"/>
        <end position="709"/>
    </location>
</feature>
<dbReference type="EMBL" id="DSBT01000244">
    <property type="protein sequence ID" value="HDP78187.1"/>
    <property type="molecule type" value="Genomic_DNA"/>
</dbReference>
<protein>
    <submittedName>
        <fullName evidence="5">PAS domain S-box protein</fullName>
    </submittedName>
</protein>
<dbReference type="Proteomes" id="UP000886198">
    <property type="component" value="Unassembled WGS sequence"/>
</dbReference>
<dbReference type="SUPFAM" id="SSF55785">
    <property type="entry name" value="PYP-like sensor domain (PAS domain)"/>
    <property type="match status" value="4"/>
</dbReference>
<dbReference type="InterPro" id="IPR013767">
    <property type="entry name" value="PAS_fold"/>
</dbReference>
<dbReference type="InterPro" id="IPR035965">
    <property type="entry name" value="PAS-like_dom_sf"/>
</dbReference>
<dbReference type="Gene3D" id="1.10.3210.10">
    <property type="entry name" value="Hypothetical protein af1432"/>
    <property type="match status" value="1"/>
</dbReference>
<dbReference type="PANTHER" id="PTHR43155:SF2">
    <property type="entry name" value="CYCLIC DI-GMP PHOSPHODIESTERASE PA4108"/>
    <property type="match status" value="1"/>
</dbReference>
<dbReference type="InterPro" id="IPR000014">
    <property type="entry name" value="PAS"/>
</dbReference>
<feature type="coiled-coil region" evidence="1">
    <location>
        <begin position="243"/>
        <end position="270"/>
    </location>
</feature>
<dbReference type="InterPro" id="IPR000700">
    <property type="entry name" value="PAS-assoc_C"/>
</dbReference>
<dbReference type="Gene3D" id="3.30.450.20">
    <property type="entry name" value="PAS domain"/>
    <property type="match status" value="4"/>
</dbReference>
<dbReference type="Pfam" id="PF08448">
    <property type="entry name" value="PAS_4"/>
    <property type="match status" value="2"/>
</dbReference>
<dbReference type="Pfam" id="PF00989">
    <property type="entry name" value="PAS"/>
    <property type="match status" value="1"/>
</dbReference>
<feature type="domain" description="HD-GYP" evidence="4">
    <location>
        <begin position="707"/>
        <end position="899"/>
    </location>
</feature>
<dbReference type="NCBIfam" id="TIGR00277">
    <property type="entry name" value="HDIG"/>
    <property type="match status" value="1"/>
</dbReference>
<gene>
    <name evidence="5" type="ORF">ENN47_08395</name>
</gene>
<feature type="domain" description="PAC" evidence="3">
    <location>
        <begin position="207"/>
        <end position="259"/>
    </location>
</feature>
<dbReference type="InterPro" id="IPR013656">
    <property type="entry name" value="PAS_4"/>
</dbReference>
<evidence type="ECO:0000259" key="2">
    <source>
        <dbReference type="PROSITE" id="PS50112"/>
    </source>
</evidence>
<dbReference type="PROSITE" id="PS50112">
    <property type="entry name" value="PAS"/>
    <property type="match status" value="4"/>
</dbReference>
<dbReference type="InterPro" id="IPR037522">
    <property type="entry name" value="HD_GYP_dom"/>
</dbReference>
<evidence type="ECO:0000256" key="1">
    <source>
        <dbReference type="SAM" id="Coils"/>
    </source>
</evidence>
<name>A0A7C1H891_9BACT</name>
<feature type="domain" description="PAS" evidence="2">
    <location>
        <begin position="589"/>
        <end position="637"/>
    </location>
</feature>
<dbReference type="PANTHER" id="PTHR43155">
    <property type="entry name" value="CYCLIC DI-GMP PHOSPHODIESTERASE PA4108-RELATED"/>
    <property type="match status" value="1"/>
</dbReference>
<dbReference type="Pfam" id="PF10114">
    <property type="entry name" value="PocR"/>
    <property type="match status" value="1"/>
</dbReference>
<organism evidence="5">
    <name type="scientific">Mesotoga infera</name>
    <dbReference type="NCBI Taxonomy" id="1236046"/>
    <lineage>
        <taxon>Bacteria</taxon>
        <taxon>Thermotogati</taxon>
        <taxon>Thermotogota</taxon>
        <taxon>Thermotogae</taxon>
        <taxon>Kosmotogales</taxon>
        <taxon>Kosmotogaceae</taxon>
        <taxon>Mesotoga</taxon>
    </lineage>
</organism>
<dbReference type="InterPro" id="IPR018771">
    <property type="entry name" value="PocR_dom"/>
</dbReference>
<sequence length="899" mass="102077">MAFCLYREATGVAGGSMRQFPDLVNHIVDMVFVSDMEARIVYVNDAVINNNGFSREELLGKSLSTIETKITEASFRKFWSKAALGTSRTINGQHYYRDCDPVPVEIHSVLIEDGGERLVVSTVRDITQRKRDEKLLEEKNLQLQALVNAPTESLFQIDLSGNVITANKTLSKRLGIDLETLIGKNLYDFIPQELAEVRKIHIEEVLKTGNQKTMEDRRDGIVLKTTIYPVFGRNGQVESLVLFEEDITARKNAEERLKDSERRASKKLEAILDPEGEIENIELEYLLDVETIQSIMNDFYKLTNIGVAIVDTHGNVLVETGWQEICTKYHRVNTETLKNCLYSDIELSKGIEQGAFKLYKCANNMWDMSTPIIVGNTHLGNLFLGQFFMEDESVDYDVFRKQARRYGFNEKEYIEALDKVPRWNRDTVMTAMTFYSKFAQRLSRLSFSNMKLAKALSERDGFLQMIEEKESRFRRYVENALDGIFVADERGNYTDVNEASCLITGYSREELLKMNLKQLAAPESLLEVENHFRRTVEAGVAEGITAFVKKTGEKRYWNVRAVRLDDSSFIGFTRDVTDFVISQEALKKSEEEKSLILNTTKEIIVYYDTDLNIIWANKAMADHFGTSIEKLVGMNCVDVWQRSRKCDNCILRKTLDTASREVGEIITKFGKTWYLRAYPVRDADGKITGVVELCEDITERNRLSSSLESAFEALVRAASDIVSAKDPYTAGHQKNVSDLAVAIGKKMDLDDETCNCLKVAGLLHDIGKISVPTEILSKPGKLSDIEFRLVREHSKNGYNMLKDMDLPWPIADIVLQHHERLDGSGYPGSLKDDQIRLESRIIAVADVVEAITSHRPYRAALGIEFALDEIKENSGKLYDPSVVEACVELIEEGYTFENS</sequence>
<dbReference type="Pfam" id="PF13426">
    <property type="entry name" value="PAS_9"/>
    <property type="match status" value="1"/>
</dbReference>
<evidence type="ECO:0000313" key="5">
    <source>
        <dbReference type="EMBL" id="HDP78187.1"/>
    </source>
</evidence>
<dbReference type="PROSITE" id="PS50113">
    <property type="entry name" value="PAC"/>
    <property type="match status" value="2"/>
</dbReference>
<dbReference type="SMART" id="SM00086">
    <property type="entry name" value="PAC"/>
    <property type="match status" value="4"/>
</dbReference>
<comment type="caution">
    <text evidence="5">The sequence shown here is derived from an EMBL/GenBank/DDBJ whole genome shotgun (WGS) entry which is preliminary data.</text>
</comment>
<feature type="domain" description="PAS" evidence="2">
    <location>
        <begin position="139"/>
        <end position="209"/>
    </location>
</feature>
<dbReference type="NCBIfam" id="TIGR00229">
    <property type="entry name" value="sensory_box"/>
    <property type="match status" value="4"/>
</dbReference>
<dbReference type="SMART" id="SM00471">
    <property type="entry name" value="HDc"/>
    <property type="match status" value="1"/>
</dbReference>
<dbReference type="GO" id="GO:0006355">
    <property type="term" value="P:regulation of DNA-templated transcription"/>
    <property type="evidence" value="ECO:0007669"/>
    <property type="project" value="InterPro"/>
</dbReference>
<evidence type="ECO:0000259" key="4">
    <source>
        <dbReference type="PROSITE" id="PS51832"/>
    </source>
</evidence>
<dbReference type="InterPro" id="IPR006675">
    <property type="entry name" value="HDIG_dom"/>
</dbReference>